<dbReference type="InterPro" id="IPR022770">
    <property type="entry name" value="IucA/IucC-like_C"/>
</dbReference>
<protein>
    <submittedName>
        <fullName evidence="3">FhuF/siderophore biosynthesis protein</fullName>
    </submittedName>
</protein>
<reference evidence="3 4" key="1">
    <citation type="submission" date="2013-03" db="EMBL/GenBank/DDBJ databases">
        <title>Salinisphaera dokdonensis CL-ES53 Genome Sequencing.</title>
        <authorList>
            <person name="Li C."/>
            <person name="Lai Q."/>
            <person name="Shao Z."/>
        </authorList>
    </citation>
    <scope>NUCLEOTIDE SEQUENCE [LARGE SCALE GENOMIC DNA]</scope>
    <source>
        <strain evidence="3 4">CL-ES53</strain>
    </source>
</reference>
<evidence type="ECO:0000313" key="3">
    <source>
        <dbReference type="EMBL" id="MES1929516.1"/>
    </source>
</evidence>
<dbReference type="InterPro" id="IPR024726">
    <property type="entry name" value="FhuF_C"/>
</dbReference>
<evidence type="ECO:0000259" key="2">
    <source>
        <dbReference type="Pfam" id="PF11575"/>
    </source>
</evidence>
<dbReference type="Pfam" id="PF06276">
    <property type="entry name" value="FhuF"/>
    <property type="match status" value="1"/>
</dbReference>
<gene>
    <name evidence="3" type="ORF">SADO_09679</name>
</gene>
<feature type="domain" description="Aerobactin siderophore biosynthesis IucA/IucC-like C-terminal" evidence="1">
    <location>
        <begin position="34"/>
        <end position="159"/>
    </location>
</feature>
<dbReference type="Pfam" id="PF11575">
    <property type="entry name" value="FhuF_C"/>
    <property type="match status" value="1"/>
</dbReference>
<comment type="caution">
    <text evidence="3">The sequence shown here is derived from an EMBL/GenBank/DDBJ whole genome shotgun (WGS) entry which is preliminary data.</text>
</comment>
<evidence type="ECO:0000259" key="1">
    <source>
        <dbReference type="Pfam" id="PF06276"/>
    </source>
</evidence>
<sequence length="236" mass="26343">MTFAAFTDLDRCRNALDQLGPVIGSSSRRVTASLLSKRLAFLATGACLYALSACDRGIDVSPDNCLIDLAHDGNRWTSHLPLHVIDAKNWPTSRREAAREHIVATLFAGLIAPLWDTLHQASGVPMRMLWENTAVRVYSLYERRLAELTAAAAVARRDDDWRFLHAAPSALFGWSANPIARFHSRPLPMGDTDPVRFRRTCCLYYQATSPPKYCRTCPLLKLAPARRPVAKQRDAV</sequence>
<organism evidence="3 4">
    <name type="scientific">Salinisphaera dokdonensis CL-ES53</name>
    <dbReference type="NCBI Taxonomy" id="1304272"/>
    <lineage>
        <taxon>Bacteria</taxon>
        <taxon>Pseudomonadati</taxon>
        <taxon>Pseudomonadota</taxon>
        <taxon>Gammaproteobacteria</taxon>
        <taxon>Salinisphaerales</taxon>
        <taxon>Salinisphaeraceae</taxon>
        <taxon>Salinisphaera</taxon>
    </lineage>
</organism>
<evidence type="ECO:0000313" key="4">
    <source>
        <dbReference type="Proteomes" id="UP001460888"/>
    </source>
</evidence>
<dbReference type="EMBL" id="APND01000003">
    <property type="protein sequence ID" value="MES1929516.1"/>
    <property type="molecule type" value="Genomic_DNA"/>
</dbReference>
<accession>A0ABV2B0T9</accession>
<name>A0ABV2B0T9_9GAMM</name>
<feature type="domain" description="Ferric siderophore reductase C-terminal" evidence="2">
    <location>
        <begin position="198"/>
        <end position="219"/>
    </location>
</feature>
<keyword evidence="4" id="KW-1185">Reference proteome</keyword>
<dbReference type="Proteomes" id="UP001460888">
    <property type="component" value="Unassembled WGS sequence"/>
</dbReference>
<proteinExistence type="predicted"/>